<dbReference type="SUPFAM" id="SSF51556">
    <property type="entry name" value="Metallo-dependent hydrolases"/>
    <property type="match status" value="1"/>
</dbReference>
<feature type="chain" id="PRO_5047212586" evidence="1">
    <location>
        <begin position="20"/>
        <end position="572"/>
    </location>
</feature>
<gene>
    <name evidence="4" type="ORF">KK060_02885</name>
</gene>
<evidence type="ECO:0000256" key="1">
    <source>
        <dbReference type="SAM" id="SignalP"/>
    </source>
</evidence>
<dbReference type="RefSeq" id="WP_254151978.1">
    <property type="nucleotide sequence ID" value="NZ_JAHESD010000004.1"/>
</dbReference>
<dbReference type="Pfam" id="PF01979">
    <property type="entry name" value="Amidohydro_1"/>
    <property type="match status" value="1"/>
</dbReference>
<feature type="domain" description="SnoaL-like" evidence="3">
    <location>
        <begin position="471"/>
        <end position="568"/>
    </location>
</feature>
<sequence length="572" mass="63595">MKFSITFSVTLLLSNFLQAQSPSVTVIKNINVIDVKKGKVQNNMSVIIKGELITDIVPTRRLETDGTTVVIDGSGKYLMPGMTDAHIHFFQSGGLFTRPDGFDFTSVRPYDKERQEGFNNTEDYLRRYLRCGITTVADMGGPLSNFKIRDSIARTFNGPDVLVTGSLFSNVSNPKLDLTDPIVVKTVTKEDADLLLDKLLEKKPDYIKVWYIITPDFPAEKGFEVVKHIAERTHKAGLKLAVHATEAKTAELAVDAGADILVHSVDDQVFSDQFTKKLVTKKVSYIPTLIVSSNWYKSGLGKLDNHPHELRWSNPFIYSSTLEPLWIPEDKWPANFKGLRSSGMVRSSKTTDSIMAVNLKKVFSSGVNVVTGTDAGNPGTMHASSYFKELEAMKRAGLSNAEIIRAATLNASTLFNNNKGLVEKGKTADLLLLTKNPLEQLDNLNTIEIVVKSGRTIPADSIVKETPEMLVQRQVVAYNAGNIDAFLDTYSDEIELFNFPDSLMAKGKDAMRKIYEPLFKNPGFKPVQIVNRITLANKIMDHESLVYNGKKINAIAVYEVKDGKITRVTFIR</sequence>
<feature type="signal peptide" evidence="1">
    <location>
        <begin position="1"/>
        <end position="19"/>
    </location>
</feature>
<protein>
    <submittedName>
        <fullName evidence="4">Amidohydrolase family protein</fullName>
    </submittedName>
</protein>
<dbReference type="InterPro" id="IPR051781">
    <property type="entry name" value="Metallo-dep_Hydrolase"/>
</dbReference>
<dbReference type="PANTHER" id="PTHR43135:SF3">
    <property type="entry name" value="ALPHA-D-RIBOSE 1-METHYLPHOSPHONATE 5-TRIPHOSPHATE DIPHOSPHATASE"/>
    <property type="match status" value="1"/>
</dbReference>
<dbReference type="SUPFAM" id="SSF51338">
    <property type="entry name" value="Composite domain of metallo-dependent hydrolases"/>
    <property type="match status" value="1"/>
</dbReference>
<dbReference type="Gene3D" id="3.10.450.50">
    <property type="match status" value="1"/>
</dbReference>
<dbReference type="Gene3D" id="2.30.40.10">
    <property type="entry name" value="Urease, subunit C, domain 1"/>
    <property type="match status" value="1"/>
</dbReference>
<dbReference type="InterPro" id="IPR032466">
    <property type="entry name" value="Metal_Hydrolase"/>
</dbReference>
<comment type="caution">
    <text evidence="4">The sequence shown here is derived from an EMBL/GenBank/DDBJ whole genome shotgun (WGS) entry which is preliminary data.</text>
</comment>
<feature type="domain" description="Amidohydrolase-related" evidence="2">
    <location>
        <begin position="77"/>
        <end position="456"/>
    </location>
</feature>
<evidence type="ECO:0000313" key="4">
    <source>
        <dbReference type="EMBL" id="MBT1702205.1"/>
    </source>
</evidence>
<dbReference type="Proteomes" id="UP000772618">
    <property type="component" value="Unassembled WGS sequence"/>
</dbReference>
<evidence type="ECO:0000313" key="5">
    <source>
        <dbReference type="Proteomes" id="UP000772618"/>
    </source>
</evidence>
<dbReference type="InterPro" id="IPR032710">
    <property type="entry name" value="NTF2-like_dom_sf"/>
</dbReference>
<proteinExistence type="predicted"/>
<keyword evidence="1" id="KW-0732">Signal</keyword>
<dbReference type="Pfam" id="PF12680">
    <property type="entry name" value="SnoaL_2"/>
    <property type="match status" value="1"/>
</dbReference>
<organism evidence="4 5">
    <name type="scientific">Chryseosolibacter indicus</name>
    <dbReference type="NCBI Taxonomy" id="2782351"/>
    <lineage>
        <taxon>Bacteria</taxon>
        <taxon>Pseudomonadati</taxon>
        <taxon>Bacteroidota</taxon>
        <taxon>Cytophagia</taxon>
        <taxon>Cytophagales</taxon>
        <taxon>Chryseotaleaceae</taxon>
        <taxon>Chryseosolibacter</taxon>
    </lineage>
</organism>
<dbReference type="InterPro" id="IPR006680">
    <property type="entry name" value="Amidohydro-rel"/>
</dbReference>
<dbReference type="InterPro" id="IPR037401">
    <property type="entry name" value="SnoaL-like"/>
</dbReference>
<evidence type="ECO:0000259" key="3">
    <source>
        <dbReference type="Pfam" id="PF12680"/>
    </source>
</evidence>
<dbReference type="SUPFAM" id="SSF54427">
    <property type="entry name" value="NTF2-like"/>
    <property type="match status" value="1"/>
</dbReference>
<dbReference type="Gene3D" id="3.20.20.140">
    <property type="entry name" value="Metal-dependent hydrolases"/>
    <property type="match status" value="1"/>
</dbReference>
<name>A0ABS5VL76_9BACT</name>
<keyword evidence="5" id="KW-1185">Reference proteome</keyword>
<accession>A0ABS5VL76</accession>
<dbReference type="InterPro" id="IPR011059">
    <property type="entry name" value="Metal-dep_hydrolase_composite"/>
</dbReference>
<dbReference type="PANTHER" id="PTHR43135">
    <property type="entry name" value="ALPHA-D-RIBOSE 1-METHYLPHOSPHONATE 5-TRIPHOSPHATE DIPHOSPHATASE"/>
    <property type="match status" value="1"/>
</dbReference>
<reference evidence="4 5" key="1">
    <citation type="submission" date="2021-05" db="EMBL/GenBank/DDBJ databases">
        <title>A Polyphasic approach of four new species of the genus Ohtaekwangia: Ohtaekwangia histidinii sp. nov., Ohtaekwangia cretensis sp. nov., Ohtaekwangia indiensis sp. nov., Ohtaekwangia reichenbachii sp. nov. from diverse environment.</title>
        <authorList>
            <person name="Octaviana S."/>
        </authorList>
    </citation>
    <scope>NUCLEOTIDE SEQUENCE [LARGE SCALE GENOMIC DNA]</scope>
    <source>
        <strain evidence="4 5">PWU20</strain>
    </source>
</reference>
<evidence type="ECO:0000259" key="2">
    <source>
        <dbReference type="Pfam" id="PF01979"/>
    </source>
</evidence>
<dbReference type="EMBL" id="JAHESD010000004">
    <property type="protein sequence ID" value="MBT1702205.1"/>
    <property type="molecule type" value="Genomic_DNA"/>
</dbReference>